<accession>A0ABS6JF41</accession>
<dbReference type="InterPro" id="IPR001466">
    <property type="entry name" value="Beta-lactam-related"/>
</dbReference>
<evidence type="ECO:0000256" key="1">
    <source>
        <dbReference type="ARBA" id="ARBA00022801"/>
    </source>
</evidence>
<dbReference type="PANTHER" id="PTHR43283:SF11">
    <property type="entry name" value="BETA-LACTAMASE-RELATED DOMAIN-CONTAINING PROTEIN"/>
    <property type="match status" value="1"/>
</dbReference>
<dbReference type="InterPro" id="IPR050789">
    <property type="entry name" value="Diverse_Enzym_Activities"/>
</dbReference>
<dbReference type="RefSeq" id="WP_217066486.1">
    <property type="nucleotide sequence ID" value="NZ_JAHQCS010000096.1"/>
</dbReference>
<dbReference type="PANTHER" id="PTHR43283">
    <property type="entry name" value="BETA-LACTAMASE-RELATED"/>
    <property type="match status" value="1"/>
</dbReference>
<evidence type="ECO:0000313" key="3">
    <source>
        <dbReference type="EMBL" id="MBU9712300.1"/>
    </source>
</evidence>
<proteinExistence type="predicted"/>
<organism evidence="3 4">
    <name type="scientific">Evansella tamaricis</name>
    <dbReference type="NCBI Taxonomy" id="2069301"/>
    <lineage>
        <taxon>Bacteria</taxon>
        <taxon>Bacillati</taxon>
        <taxon>Bacillota</taxon>
        <taxon>Bacilli</taxon>
        <taxon>Bacillales</taxon>
        <taxon>Bacillaceae</taxon>
        <taxon>Evansella</taxon>
    </lineage>
</organism>
<evidence type="ECO:0000313" key="4">
    <source>
        <dbReference type="Proteomes" id="UP000784880"/>
    </source>
</evidence>
<protein>
    <submittedName>
        <fullName evidence="3">Beta-lactamase family protein</fullName>
    </submittedName>
</protein>
<dbReference type="Proteomes" id="UP000784880">
    <property type="component" value="Unassembled WGS sequence"/>
</dbReference>
<feature type="domain" description="Beta-lactamase-related" evidence="2">
    <location>
        <begin position="50"/>
        <end position="339"/>
    </location>
</feature>
<keyword evidence="1" id="KW-0378">Hydrolase</keyword>
<dbReference type="Pfam" id="PF00144">
    <property type="entry name" value="Beta-lactamase"/>
    <property type="match status" value="1"/>
</dbReference>
<comment type="caution">
    <text evidence="3">The sequence shown here is derived from an EMBL/GenBank/DDBJ whole genome shotgun (WGS) entry which is preliminary data.</text>
</comment>
<name>A0ABS6JF41_9BACI</name>
<dbReference type="EMBL" id="JAHQCS010000096">
    <property type="protein sequence ID" value="MBU9712300.1"/>
    <property type="molecule type" value="Genomic_DNA"/>
</dbReference>
<keyword evidence="4" id="KW-1185">Reference proteome</keyword>
<sequence>MTKTVESKQKEKILSSIENSFRKQRQKDNNLKSAALLVSSEKLGIHLNLADGAMDPDQPAYMASVGKIFTSVLISMLYEKNQLSFDDSISSYLDKELLHHLHLYNEVDYSNEIKIKHLLNHSSGLPDNFWPLLEKVLENPDFHMSTQETVAWAKDNLKPHFPPGDGFKYTDTNYHLLGFIIEKVTGLPFHEVLKQFFFEPLGMVHSSFLHQSTSIDETTKPMADFYANQKNITNHKGYGSLDYTGGGIVSTREDMLKFMKALVSYELVGQETLEKMFQDKMKYETGIDYGYGIMQFKTIPLLMPKMFNCWGHAGVTGAYMFYHPKMDAYFIGTFNDFSYAKKGVKFMLMKVIMQLAKLS</sequence>
<evidence type="ECO:0000259" key="2">
    <source>
        <dbReference type="Pfam" id="PF00144"/>
    </source>
</evidence>
<reference evidence="3 4" key="1">
    <citation type="submission" date="2021-06" db="EMBL/GenBank/DDBJ databases">
        <title>Bacillus sp. RD4P76, an endophyte from a halophyte.</title>
        <authorList>
            <person name="Sun J.-Q."/>
        </authorList>
    </citation>
    <scope>NUCLEOTIDE SEQUENCE [LARGE SCALE GENOMIC DNA]</scope>
    <source>
        <strain evidence="3 4">CGMCC 1.15917</strain>
    </source>
</reference>
<gene>
    <name evidence="3" type="ORF">KS419_11160</name>
</gene>